<reference evidence="1 2" key="1">
    <citation type="submission" date="2018-07" db="EMBL/GenBank/DDBJ databases">
        <title>Genomic Encyclopedia of Type Strains, Phase IV (KMG-IV): sequencing the most valuable type-strain genomes for metagenomic binning, comparative biology and taxonomic classification.</title>
        <authorList>
            <person name="Goeker M."/>
        </authorList>
    </citation>
    <scope>NUCLEOTIDE SEQUENCE [LARGE SCALE GENOMIC DNA]</scope>
    <source>
        <strain evidence="1 2">DSM 26407</strain>
    </source>
</reference>
<dbReference type="EMBL" id="QPJY01000004">
    <property type="protein sequence ID" value="RCX30755.1"/>
    <property type="molecule type" value="Genomic_DNA"/>
</dbReference>
<dbReference type="RefSeq" id="WP_147275230.1">
    <property type="nucleotide sequence ID" value="NZ_QPJY01000004.1"/>
</dbReference>
<gene>
    <name evidence="1" type="ORF">DFQ59_104191</name>
</gene>
<dbReference type="OrthoDB" id="5917490at2"/>
<sequence>MSPRTARLLLWGLIALLLAAIAGYAIYKVQPLLNPKVVARAPVDVSCNLRDHPCSVVFDDGTRVELSIEPRYIPPLKPLQVEVRVEGRETSGAEIDLVGLNMNMGYNRPVLSQAGPNLYRGTLTIPVCVRNRMDWEATILLRTSAGLIAAPFRFSTLKAHAYEKP</sequence>
<organism evidence="1 2">
    <name type="scientific">Thioalbus denitrificans</name>
    <dbReference type="NCBI Taxonomy" id="547122"/>
    <lineage>
        <taxon>Bacteria</taxon>
        <taxon>Pseudomonadati</taxon>
        <taxon>Pseudomonadota</taxon>
        <taxon>Gammaproteobacteria</taxon>
        <taxon>Chromatiales</taxon>
        <taxon>Ectothiorhodospiraceae</taxon>
        <taxon>Thioalbus</taxon>
    </lineage>
</organism>
<evidence type="ECO:0000313" key="2">
    <source>
        <dbReference type="Proteomes" id="UP000252707"/>
    </source>
</evidence>
<keyword evidence="2" id="KW-1185">Reference proteome</keyword>
<comment type="caution">
    <text evidence="1">The sequence shown here is derived from an EMBL/GenBank/DDBJ whole genome shotgun (WGS) entry which is preliminary data.</text>
</comment>
<proteinExistence type="predicted"/>
<dbReference type="Proteomes" id="UP000252707">
    <property type="component" value="Unassembled WGS sequence"/>
</dbReference>
<name>A0A369CC83_9GAMM</name>
<accession>A0A369CC83</accession>
<evidence type="ECO:0000313" key="1">
    <source>
        <dbReference type="EMBL" id="RCX30755.1"/>
    </source>
</evidence>
<protein>
    <submittedName>
        <fullName evidence="1">Uncharacterized protein</fullName>
    </submittedName>
</protein>
<dbReference type="AlphaFoldDB" id="A0A369CC83"/>